<dbReference type="Proteomes" id="UP000660708">
    <property type="component" value="Unassembled WGS sequence"/>
</dbReference>
<keyword evidence="3" id="KW-1185">Reference proteome</keyword>
<sequence>MSFEALDASISLLVMLASILITSTLSTVVRVLVAYSAPLHRL</sequence>
<name>A0A8I0MZD5_9GAMM</name>
<evidence type="ECO:0000313" key="3">
    <source>
        <dbReference type="Proteomes" id="UP000660708"/>
    </source>
</evidence>
<keyword evidence="1" id="KW-0812">Transmembrane</keyword>
<reference evidence="2 3" key="1">
    <citation type="submission" date="2015-06" db="EMBL/GenBank/DDBJ databases">
        <title>Genome sequence of Pseudoalteromonas peptidolytica.</title>
        <authorList>
            <person name="Xie B.-B."/>
            <person name="Rong J.-C."/>
            <person name="Qin Q.-L."/>
            <person name="Zhang Y.-Z."/>
        </authorList>
    </citation>
    <scope>NUCLEOTIDE SEQUENCE [LARGE SCALE GENOMIC DNA]</scope>
    <source>
        <strain evidence="2 3">F12-50-A1</strain>
    </source>
</reference>
<keyword evidence="1" id="KW-1133">Transmembrane helix</keyword>
<keyword evidence="1" id="KW-0472">Membrane</keyword>
<gene>
    <name evidence="2" type="ORF">PPEP_a4301</name>
</gene>
<dbReference type="EMBL" id="AQHF01000028">
    <property type="protein sequence ID" value="MBE0347920.1"/>
    <property type="molecule type" value="Genomic_DNA"/>
</dbReference>
<dbReference type="AlphaFoldDB" id="A0A8I0MZD5"/>
<proteinExistence type="predicted"/>
<protein>
    <submittedName>
        <fullName evidence="2">Uncharacterized protein</fullName>
    </submittedName>
</protein>
<feature type="transmembrane region" description="Helical" evidence="1">
    <location>
        <begin position="12"/>
        <end position="33"/>
    </location>
</feature>
<accession>A0A8I0MZD5</accession>
<evidence type="ECO:0000256" key="1">
    <source>
        <dbReference type="SAM" id="Phobius"/>
    </source>
</evidence>
<comment type="caution">
    <text evidence="2">The sequence shown here is derived from an EMBL/GenBank/DDBJ whole genome shotgun (WGS) entry which is preliminary data.</text>
</comment>
<organism evidence="2 3">
    <name type="scientific">Pseudoalteromonas peptidolytica F12-50-A1</name>
    <dbReference type="NCBI Taxonomy" id="1315280"/>
    <lineage>
        <taxon>Bacteria</taxon>
        <taxon>Pseudomonadati</taxon>
        <taxon>Pseudomonadota</taxon>
        <taxon>Gammaproteobacteria</taxon>
        <taxon>Alteromonadales</taxon>
        <taxon>Pseudoalteromonadaceae</taxon>
        <taxon>Pseudoalteromonas</taxon>
    </lineage>
</organism>
<evidence type="ECO:0000313" key="2">
    <source>
        <dbReference type="EMBL" id="MBE0347920.1"/>
    </source>
</evidence>